<reference evidence="12 13" key="1">
    <citation type="journal article" date="2015" name="Genome Announc.">
        <title>Draft Genome Sequence of Rhodococcus rhodochrous Strain KG-21, a Soil Isolate from Oil Fields of Krishna-Godavari Basin, India.</title>
        <authorList>
            <person name="Dawar C."/>
            <person name="Aggarwal R.K."/>
        </authorList>
    </citation>
    <scope>NUCLEOTIDE SEQUENCE [LARGE SCALE GENOMIC DNA]</scope>
    <source>
        <strain evidence="12 13">KG-21</strain>
    </source>
</reference>
<evidence type="ECO:0000256" key="4">
    <source>
        <dbReference type="ARBA" id="ARBA00012355"/>
    </source>
</evidence>
<feature type="domain" description="N-acetyltransferase" evidence="11">
    <location>
        <begin position="24"/>
        <end position="172"/>
    </location>
</feature>
<comment type="catalytic activity">
    <reaction evidence="8 9">
        <text>L-2,4-diaminobutanoate + acetyl-CoA = (2S)-4-acetamido-2-aminobutanoate + CoA + H(+)</text>
        <dbReference type="Rhea" id="RHEA:16901"/>
        <dbReference type="ChEBI" id="CHEBI:15378"/>
        <dbReference type="ChEBI" id="CHEBI:57287"/>
        <dbReference type="ChEBI" id="CHEBI:57288"/>
        <dbReference type="ChEBI" id="CHEBI:58761"/>
        <dbReference type="ChEBI" id="CHEBI:58929"/>
        <dbReference type="EC" id="2.3.1.178"/>
    </reaction>
</comment>
<dbReference type="InterPro" id="IPR012772">
    <property type="entry name" value="Ectoine_EctA"/>
</dbReference>
<accession>A0A0M9WM10</accession>
<dbReference type="GO" id="GO:0019491">
    <property type="term" value="P:ectoine biosynthetic process"/>
    <property type="evidence" value="ECO:0007669"/>
    <property type="project" value="UniProtKB-UniPathway"/>
</dbReference>
<feature type="region of interest" description="Disordered" evidence="10">
    <location>
        <begin position="1"/>
        <end position="26"/>
    </location>
</feature>
<dbReference type="UniPathway" id="UPA00067">
    <property type="reaction ID" value="UER00122"/>
</dbReference>
<dbReference type="RefSeq" id="WP_040784215.1">
    <property type="nucleotide sequence ID" value="NZ_AZYO01000085.1"/>
</dbReference>
<dbReference type="Pfam" id="PF00583">
    <property type="entry name" value="Acetyltransf_1"/>
    <property type="match status" value="1"/>
</dbReference>
<evidence type="ECO:0000313" key="13">
    <source>
        <dbReference type="Proteomes" id="UP000037712"/>
    </source>
</evidence>
<evidence type="ECO:0000256" key="3">
    <source>
        <dbReference type="ARBA" id="ARBA00010712"/>
    </source>
</evidence>
<evidence type="ECO:0000256" key="8">
    <source>
        <dbReference type="ARBA" id="ARBA00048924"/>
    </source>
</evidence>
<evidence type="ECO:0000256" key="1">
    <source>
        <dbReference type="ARBA" id="ARBA00003741"/>
    </source>
</evidence>
<protein>
    <recommendedName>
        <fullName evidence="5 9">L-2,4-diaminobutyric acid acetyltransferase</fullName>
        <shortName evidence="9">DABA acetyltransferase</shortName>
        <ecNumber evidence="4 9">2.3.1.178</ecNumber>
    </recommendedName>
</protein>
<gene>
    <name evidence="9" type="primary">ectA</name>
    <name evidence="12" type="ORF">Z051_22680</name>
</gene>
<keyword evidence="6 9" id="KW-0808">Transferase</keyword>
<evidence type="ECO:0000256" key="5">
    <source>
        <dbReference type="ARBA" id="ARBA00017935"/>
    </source>
</evidence>
<dbReference type="PROSITE" id="PS51186">
    <property type="entry name" value="GNAT"/>
    <property type="match status" value="1"/>
</dbReference>
<organism evidence="12 13">
    <name type="scientific">Rhodococcus rhodochrous KG-21</name>
    <dbReference type="NCBI Taxonomy" id="1441923"/>
    <lineage>
        <taxon>Bacteria</taxon>
        <taxon>Bacillati</taxon>
        <taxon>Actinomycetota</taxon>
        <taxon>Actinomycetes</taxon>
        <taxon>Mycobacteriales</taxon>
        <taxon>Nocardiaceae</taxon>
        <taxon>Rhodococcus</taxon>
    </lineage>
</organism>
<dbReference type="InterPro" id="IPR016181">
    <property type="entry name" value="Acyl_CoA_acyltransferase"/>
</dbReference>
<sequence>MTPVTQSSTPPTAPADTADAPAEPHFRAPRISDGIRMWQIARDSKVLDVNSSYAYVLWCRDFAATSVVATAGDDEAVGFVSGYRRPDAPDTLFVWQVAVDQDQRGRGVAGRMLDSLWDRLTDAGVTRLETTVSPDNEASIAMFTALARRRGLRITRSELFTPSDFPDSHMAEDLYTIGE</sequence>
<reference evidence="13" key="2">
    <citation type="submission" date="2015-01" db="EMBL/GenBank/DDBJ databases">
        <title>Draft genome sequence of potential hydrocarbon metabolising strain of Rhodococcus rhodochrous.</title>
        <authorList>
            <person name="Aggarwal R.K."/>
            <person name="Dawar C."/>
        </authorList>
    </citation>
    <scope>NUCLEOTIDE SEQUENCE [LARGE SCALE GENOMIC DNA]</scope>
    <source>
        <strain evidence="13">KG-21</strain>
    </source>
</reference>
<dbReference type="Proteomes" id="UP000037712">
    <property type="component" value="Unassembled WGS sequence"/>
</dbReference>
<dbReference type="PATRIC" id="fig|1441923.3.peg.4927"/>
<evidence type="ECO:0000256" key="6">
    <source>
        <dbReference type="ARBA" id="ARBA00022679"/>
    </source>
</evidence>
<comment type="similarity">
    <text evidence="3 9">Belongs to the acetyltransferase family. EctA subfamily.</text>
</comment>
<name>A0A0M9WM10_RHORH</name>
<dbReference type="Gene3D" id="3.40.630.30">
    <property type="match status" value="1"/>
</dbReference>
<evidence type="ECO:0000313" key="12">
    <source>
        <dbReference type="EMBL" id="KOS53967.1"/>
    </source>
</evidence>
<dbReference type="InterPro" id="IPR000182">
    <property type="entry name" value="GNAT_dom"/>
</dbReference>
<comment type="pathway">
    <text evidence="2 9">Amine and polyamine biosynthesis; ectoine biosynthesis; L-ectoine from L-aspartate 4-semialdehyde: step 2/3.</text>
</comment>
<comment type="function">
    <text evidence="1 9">Catalyzes the acetylation of L-2,4-diaminobutyrate (DABA) to gamma-N-acetyl-alpha,gamma-diaminobutyric acid (ADABA) with acetyl coenzyme A.</text>
</comment>
<comment type="caution">
    <text evidence="12">The sequence shown here is derived from an EMBL/GenBank/DDBJ whole genome shotgun (WGS) entry which is preliminary data.</text>
</comment>
<dbReference type="GO" id="GO:0033816">
    <property type="term" value="F:diaminobutyrate acetyltransferase activity"/>
    <property type="evidence" value="ECO:0007669"/>
    <property type="project" value="UniProtKB-EC"/>
</dbReference>
<keyword evidence="7 9" id="KW-0012">Acyltransferase</keyword>
<evidence type="ECO:0000256" key="2">
    <source>
        <dbReference type="ARBA" id="ARBA00004978"/>
    </source>
</evidence>
<dbReference type="SUPFAM" id="SSF55729">
    <property type="entry name" value="Acyl-CoA N-acyltransferases (Nat)"/>
    <property type="match status" value="1"/>
</dbReference>
<proteinExistence type="inferred from homology"/>
<feature type="compositionally biased region" description="Low complexity" evidence="10">
    <location>
        <begin position="1"/>
        <end position="21"/>
    </location>
</feature>
<dbReference type="NCBIfam" id="TIGR02406">
    <property type="entry name" value="ectoine_EctA"/>
    <property type="match status" value="1"/>
</dbReference>
<dbReference type="CDD" id="cd04301">
    <property type="entry name" value="NAT_SF"/>
    <property type="match status" value="1"/>
</dbReference>
<evidence type="ECO:0000256" key="9">
    <source>
        <dbReference type="RuleBase" id="RU365045"/>
    </source>
</evidence>
<evidence type="ECO:0000256" key="10">
    <source>
        <dbReference type="SAM" id="MobiDB-lite"/>
    </source>
</evidence>
<dbReference type="EC" id="2.3.1.178" evidence="4 9"/>
<dbReference type="AlphaFoldDB" id="A0A0M9WM10"/>
<evidence type="ECO:0000256" key="7">
    <source>
        <dbReference type="ARBA" id="ARBA00023315"/>
    </source>
</evidence>
<evidence type="ECO:0000259" key="11">
    <source>
        <dbReference type="PROSITE" id="PS51186"/>
    </source>
</evidence>
<dbReference type="EMBL" id="AZYO01000085">
    <property type="protein sequence ID" value="KOS53967.1"/>
    <property type="molecule type" value="Genomic_DNA"/>
</dbReference>